<dbReference type="RefSeq" id="WP_131561402.1">
    <property type="nucleotide sequence ID" value="NZ_SJSN01000016.1"/>
</dbReference>
<protein>
    <submittedName>
        <fullName evidence="1">Uncharacterized protein</fullName>
    </submittedName>
</protein>
<gene>
    <name evidence="1" type="ORF">EZ449_17805</name>
</gene>
<sequence length="64" mass="7347">MKIYNSDIDKKEIKRSREVKFLSLSAQDRFFELIKLNELAVLMNGGKPLKAPQGKGIVIRRSAR</sequence>
<accession>A0A4R0NX14</accession>
<evidence type="ECO:0000313" key="1">
    <source>
        <dbReference type="EMBL" id="TCD04165.1"/>
    </source>
</evidence>
<reference evidence="1 2" key="1">
    <citation type="submission" date="2019-02" db="EMBL/GenBank/DDBJ databases">
        <title>Pedobacter sp. RP-3-11 sp. nov., isolated from Arctic soil.</title>
        <authorList>
            <person name="Dahal R.H."/>
        </authorList>
    </citation>
    <scope>NUCLEOTIDE SEQUENCE [LARGE SCALE GENOMIC DNA]</scope>
    <source>
        <strain evidence="1 2">RP-3-11</strain>
    </source>
</reference>
<comment type="caution">
    <text evidence="1">The sequence shown here is derived from an EMBL/GenBank/DDBJ whole genome shotgun (WGS) entry which is preliminary data.</text>
</comment>
<dbReference type="AlphaFoldDB" id="A0A4R0NX14"/>
<dbReference type="OrthoDB" id="770811at2"/>
<proteinExistence type="predicted"/>
<keyword evidence="2" id="KW-1185">Reference proteome</keyword>
<dbReference type="Proteomes" id="UP000291485">
    <property type="component" value="Unassembled WGS sequence"/>
</dbReference>
<dbReference type="EMBL" id="SJSN01000016">
    <property type="protein sequence ID" value="TCD04165.1"/>
    <property type="molecule type" value="Genomic_DNA"/>
</dbReference>
<organism evidence="1 2">
    <name type="scientific">Pedobacter frigidisoli</name>
    <dbReference type="NCBI Taxonomy" id="2530455"/>
    <lineage>
        <taxon>Bacteria</taxon>
        <taxon>Pseudomonadati</taxon>
        <taxon>Bacteroidota</taxon>
        <taxon>Sphingobacteriia</taxon>
        <taxon>Sphingobacteriales</taxon>
        <taxon>Sphingobacteriaceae</taxon>
        <taxon>Pedobacter</taxon>
    </lineage>
</organism>
<evidence type="ECO:0000313" key="2">
    <source>
        <dbReference type="Proteomes" id="UP000291485"/>
    </source>
</evidence>
<name>A0A4R0NX14_9SPHI</name>